<keyword evidence="6" id="KW-0032">Aminotransferase</keyword>
<keyword evidence="7" id="KW-1185">Reference proteome</keyword>
<dbReference type="RefSeq" id="WP_379054589.1">
    <property type="nucleotide sequence ID" value="NZ_JBHTKB010000001.1"/>
</dbReference>
<evidence type="ECO:0000256" key="3">
    <source>
        <dbReference type="ARBA" id="ARBA00023125"/>
    </source>
</evidence>
<dbReference type="Proteomes" id="UP001597128">
    <property type="component" value="Unassembled WGS sequence"/>
</dbReference>
<comment type="caution">
    <text evidence="6">The sequence shown here is derived from an EMBL/GenBank/DDBJ whole genome shotgun (WGS) entry which is preliminary data.</text>
</comment>
<evidence type="ECO:0000256" key="4">
    <source>
        <dbReference type="ARBA" id="ARBA00023163"/>
    </source>
</evidence>
<dbReference type="CDD" id="cd00609">
    <property type="entry name" value="AAT_like"/>
    <property type="match status" value="1"/>
</dbReference>
<dbReference type="SUPFAM" id="SSF53383">
    <property type="entry name" value="PLP-dependent transferases"/>
    <property type="match status" value="1"/>
</dbReference>
<evidence type="ECO:0000313" key="6">
    <source>
        <dbReference type="EMBL" id="MFD0912029.1"/>
    </source>
</evidence>
<dbReference type="Gene3D" id="3.40.640.10">
    <property type="entry name" value="Type I PLP-dependent aspartate aminotransferase-like (Major domain)"/>
    <property type="match status" value="1"/>
</dbReference>
<sequence>METPAKKLIQLDPDAALPIHLQIYQRFKAAIASNLLKHGDRIPSTRTLASELDVARGTVESAYAMLLGDGIFESRGQAGTYVSSLLRKTATKKLRTMAAPATARASQTANLELAPSISHVYLPGCPAFDAFPRKVWARLSGHRMRSLSAEEMRLKEPQGYAPLRQSIAAYLRLARGVECEPEQIFITNGYQGALDFLSKVLKFQGASIWMEDPGFLLAAMLLKDLGANIVHVPIDEQGLIVSAGIAQCPQAKLAIVTPSHHSPLGLTLSAARRMQLLEWASQNDAWVIEDDYDGEFRYSGYPLPALKSLDQYDRVIYAGSFSKTIFPSLKIGYIVVPPSLVDACQEKAFIYQRGFSITSQMVVNDFISEGHFSRHLKKMRDLYAHRRELTSQALMDVLAPHIEVSSHKNGMHFVAALDKKYADTQVCAGFNQLGYGIHPISTWSVGASHNGLIIGFTNVANRKVAEETALKLRHSFLAA</sequence>
<dbReference type="SUPFAM" id="SSF46785">
    <property type="entry name" value="Winged helix' DNA-binding domain"/>
    <property type="match status" value="1"/>
</dbReference>
<keyword evidence="6" id="KW-0808">Transferase</keyword>
<keyword evidence="3" id="KW-0238">DNA-binding</keyword>
<dbReference type="InterPro" id="IPR051446">
    <property type="entry name" value="HTH_trans_reg/aminotransferase"/>
</dbReference>
<dbReference type="GO" id="GO:0008483">
    <property type="term" value="F:transaminase activity"/>
    <property type="evidence" value="ECO:0007669"/>
    <property type="project" value="UniProtKB-KW"/>
</dbReference>
<gene>
    <name evidence="6" type="ORF">ACFQ1Z_00585</name>
</gene>
<dbReference type="PANTHER" id="PTHR46577:SF1">
    <property type="entry name" value="HTH-TYPE TRANSCRIPTIONAL REGULATORY PROTEIN GABR"/>
    <property type="match status" value="1"/>
</dbReference>
<reference evidence="7" key="1">
    <citation type="journal article" date="2019" name="Int. J. Syst. Evol. Microbiol.">
        <title>The Global Catalogue of Microorganisms (GCM) 10K type strain sequencing project: providing services to taxonomists for standard genome sequencing and annotation.</title>
        <authorList>
            <consortium name="The Broad Institute Genomics Platform"/>
            <consortium name="The Broad Institute Genome Sequencing Center for Infectious Disease"/>
            <person name="Wu L."/>
            <person name="Ma J."/>
        </authorList>
    </citation>
    <scope>NUCLEOTIDE SEQUENCE [LARGE SCALE GENOMIC DNA]</scope>
    <source>
        <strain evidence="7">CCUG 58412</strain>
    </source>
</reference>
<dbReference type="CDD" id="cd07377">
    <property type="entry name" value="WHTH_GntR"/>
    <property type="match status" value="1"/>
</dbReference>
<dbReference type="SMART" id="SM00345">
    <property type="entry name" value="HTH_GNTR"/>
    <property type="match status" value="1"/>
</dbReference>
<keyword evidence="4" id="KW-0804">Transcription</keyword>
<comment type="similarity">
    <text evidence="1">In the C-terminal section; belongs to the class-I pyridoxal-phosphate-dependent aminotransferase family.</text>
</comment>
<dbReference type="InterPro" id="IPR015421">
    <property type="entry name" value="PyrdxlP-dep_Trfase_major"/>
</dbReference>
<dbReference type="EMBL" id="JBHTKB010000001">
    <property type="protein sequence ID" value="MFD0912029.1"/>
    <property type="molecule type" value="Genomic_DNA"/>
</dbReference>
<dbReference type="Pfam" id="PF00392">
    <property type="entry name" value="GntR"/>
    <property type="match status" value="1"/>
</dbReference>
<dbReference type="PROSITE" id="PS50949">
    <property type="entry name" value="HTH_GNTR"/>
    <property type="match status" value="1"/>
</dbReference>
<dbReference type="Pfam" id="PF00155">
    <property type="entry name" value="Aminotran_1_2"/>
    <property type="match status" value="1"/>
</dbReference>
<name>A0ABW3F5I7_9PROT</name>
<organism evidence="6 7">
    <name type="scientific">Methylophilus luteus</name>
    <dbReference type="NCBI Taxonomy" id="640108"/>
    <lineage>
        <taxon>Bacteria</taxon>
        <taxon>Pseudomonadati</taxon>
        <taxon>Pseudomonadota</taxon>
        <taxon>Betaproteobacteria</taxon>
        <taxon>Nitrosomonadales</taxon>
        <taxon>Methylophilaceae</taxon>
        <taxon>Methylophilus</taxon>
    </lineage>
</organism>
<evidence type="ECO:0000313" key="7">
    <source>
        <dbReference type="Proteomes" id="UP001597128"/>
    </source>
</evidence>
<evidence type="ECO:0000256" key="2">
    <source>
        <dbReference type="ARBA" id="ARBA00023015"/>
    </source>
</evidence>
<proteinExistence type="inferred from homology"/>
<dbReference type="PANTHER" id="PTHR46577">
    <property type="entry name" value="HTH-TYPE TRANSCRIPTIONAL REGULATORY PROTEIN GABR"/>
    <property type="match status" value="1"/>
</dbReference>
<dbReference type="InterPro" id="IPR000524">
    <property type="entry name" value="Tscrpt_reg_HTH_GntR"/>
</dbReference>
<dbReference type="InterPro" id="IPR015424">
    <property type="entry name" value="PyrdxlP-dep_Trfase"/>
</dbReference>
<feature type="domain" description="HTH gntR-type" evidence="5">
    <location>
        <begin position="17"/>
        <end position="85"/>
    </location>
</feature>
<protein>
    <submittedName>
        <fullName evidence="6">PLP-dependent aminotransferase family protein</fullName>
    </submittedName>
</protein>
<evidence type="ECO:0000259" key="5">
    <source>
        <dbReference type="PROSITE" id="PS50949"/>
    </source>
</evidence>
<accession>A0ABW3F5I7</accession>
<dbReference type="InterPro" id="IPR004839">
    <property type="entry name" value="Aminotransferase_I/II_large"/>
</dbReference>
<evidence type="ECO:0000256" key="1">
    <source>
        <dbReference type="ARBA" id="ARBA00005384"/>
    </source>
</evidence>
<dbReference type="InterPro" id="IPR036390">
    <property type="entry name" value="WH_DNA-bd_sf"/>
</dbReference>
<keyword evidence="2" id="KW-0805">Transcription regulation</keyword>